<proteinExistence type="predicted"/>
<dbReference type="GO" id="GO:0016787">
    <property type="term" value="F:hydrolase activity"/>
    <property type="evidence" value="ECO:0007669"/>
    <property type="project" value="UniProtKB-KW"/>
</dbReference>
<organism evidence="1 2">
    <name type="scientific">Pelomonas margarita</name>
    <dbReference type="NCBI Taxonomy" id="3299031"/>
    <lineage>
        <taxon>Bacteria</taxon>
        <taxon>Pseudomonadati</taxon>
        <taxon>Pseudomonadota</taxon>
        <taxon>Betaproteobacteria</taxon>
        <taxon>Burkholderiales</taxon>
        <taxon>Sphaerotilaceae</taxon>
        <taxon>Roseateles</taxon>
    </lineage>
</organism>
<dbReference type="Pfam" id="PF05990">
    <property type="entry name" value="DUF900"/>
    <property type="match status" value="1"/>
</dbReference>
<name>A0ABW7FPX3_9BURK</name>
<comment type="caution">
    <text evidence="1">The sequence shown here is derived from an EMBL/GenBank/DDBJ whole genome shotgun (WGS) entry which is preliminary data.</text>
</comment>
<dbReference type="InterPro" id="IPR010297">
    <property type="entry name" value="DUF900_hydrolase"/>
</dbReference>
<dbReference type="RefSeq" id="WP_394401930.1">
    <property type="nucleotide sequence ID" value="NZ_JBIGHW010000021.1"/>
</dbReference>
<evidence type="ECO:0000313" key="1">
    <source>
        <dbReference type="EMBL" id="MFG6443385.1"/>
    </source>
</evidence>
<reference evidence="1 2" key="1">
    <citation type="submission" date="2024-08" db="EMBL/GenBank/DDBJ databases">
        <authorList>
            <person name="Lu H."/>
        </authorList>
    </citation>
    <scope>NUCLEOTIDE SEQUENCE [LARGE SCALE GENOMIC DNA]</scope>
    <source>
        <strain evidence="1 2">LKC17W</strain>
    </source>
</reference>
<accession>A0ABW7FPX3</accession>
<dbReference type="InterPro" id="IPR029058">
    <property type="entry name" value="AB_hydrolase_fold"/>
</dbReference>
<keyword evidence="2" id="KW-1185">Reference proteome</keyword>
<evidence type="ECO:0000313" key="2">
    <source>
        <dbReference type="Proteomes" id="UP001606301"/>
    </source>
</evidence>
<sequence length="348" mass="36917">MLIITNRRVSGSGTDTAFSGAFEPAQSLLSMADAREQGGAWSLQALASEASDDAIISALRRRFEGSRRVLLYIHGNNNTPQRCFERCALLGNIYGVEVIGFSWPSEGLLPDGHTLPGVADTAGSEDDLADVRASNRTAGPIVQKARRYRQAKNNAQDSVDALARLLRLMAIARLQAHAQPFSVAAHSLGAHYLQYTLEIAAAREALGAAQNVALVAPCVRAAGHGDWVSRLRPKGQVFVTYNEGDSVLLGACIVDGQQVKLGTDPGGTLVRNGIVRYVCFTGSPVGLGGHGYFVHDGIADKTRTAFSRMFGSEADLQAGEYPRQVYVAGCDADGAVCYVGVPRVPDGG</sequence>
<keyword evidence="1" id="KW-0378">Hydrolase</keyword>
<dbReference type="SUPFAM" id="SSF53474">
    <property type="entry name" value="alpha/beta-Hydrolases"/>
    <property type="match status" value="1"/>
</dbReference>
<dbReference type="EMBL" id="JBIGHW010000021">
    <property type="protein sequence ID" value="MFG6443385.1"/>
    <property type="molecule type" value="Genomic_DNA"/>
</dbReference>
<dbReference type="Proteomes" id="UP001606301">
    <property type="component" value="Unassembled WGS sequence"/>
</dbReference>
<protein>
    <submittedName>
        <fullName evidence="1">Alpha/beta hydrolase</fullName>
    </submittedName>
</protein>
<gene>
    <name evidence="1" type="ORF">ACG0Z3_22070</name>
</gene>